<dbReference type="PANTHER" id="PTHR43630:SF2">
    <property type="entry name" value="GLYCOSYLTRANSFERASE"/>
    <property type="match status" value="1"/>
</dbReference>
<proteinExistence type="inferred from homology"/>
<dbReference type="InterPro" id="IPR001173">
    <property type="entry name" value="Glyco_trans_2-like"/>
</dbReference>
<comment type="caution">
    <text evidence="4">The sequence shown here is derived from an EMBL/GenBank/DDBJ whole genome shotgun (WGS) entry which is preliminary data.</text>
</comment>
<dbReference type="InterPro" id="IPR029044">
    <property type="entry name" value="Nucleotide-diphossugar_trans"/>
</dbReference>
<dbReference type="STRING" id="927665.HMPREF1535_04855"/>
<keyword evidence="2" id="KW-0472">Membrane</keyword>
<gene>
    <name evidence="4" type="ORF">HMPREF1535_04855</name>
</gene>
<dbReference type="SUPFAM" id="SSF53448">
    <property type="entry name" value="Nucleotide-diphospho-sugar transferases"/>
    <property type="match status" value="1"/>
</dbReference>
<dbReference type="Proteomes" id="UP000033047">
    <property type="component" value="Unassembled WGS sequence"/>
</dbReference>
<evidence type="ECO:0000313" key="4">
    <source>
        <dbReference type="EMBL" id="KKB45571.1"/>
    </source>
</evidence>
<accession>A0A0F5IJ69</accession>
<keyword evidence="2" id="KW-1133">Transmembrane helix</keyword>
<dbReference type="EMBL" id="AQHV01000028">
    <property type="protein sequence ID" value="KKB45571.1"/>
    <property type="molecule type" value="Genomic_DNA"/>
</dbReference>
<sequence length="390" mass="45093">MNDLLIFNHIEMILAGTTAGLFIIQLLYYLVTYARPLRQAKRRQMPHGQAKPAVSVIVYAKNESENLKKHLPALLDQDYPEYEIVVVNDGSTDESDEVLKTFKNEYDHLYHTYIPEDVKYLSRKKLALTVGIKAAKHDILLFTEANCEPMGKNWISAMARNYTSRTNIILGFCAYGHHKGFFHKLVAYDNLITGLQYISSALTGNPYTGNGRNLSYRKDLFFAHKGYYKSLSLHAGDDDLFINESATDQNTWVEYSPESITEMAKIDRFSMWKEMKVSRAATQRYYKGWNLTFFRMESLSYFLFFIAVITSIVMGILGNWLISILAGLLYIIRFSSKATILHKSAKLLQQKPVTGWLFFLELLLPLFNLYVRIYRIFRGKNDYTFRLGNK</sequence>
<feature type="transmembrane region" description="Helical" evidence="2">
    <location>
        <begin position="301"/>
        <end position="333"/>
    </location>
</feature>
<comment type="similarity">
    <text evidence="1">Belongs to the glycosyltransferase 2 family. WaaE/KdtX subfamily.</text>
</comment>
<organism evidence="4 5">
    <name type="scientific">Parabacteroides goldsteinii DSM 19448 = WAL 12034</name>
    <dbReference type="NCBI Taxonomy" id="927665"/>
    <lineage>
        <taxon>Bacteria</taxon>
        <taxon>Pseudomonadati</taxon>
        <taxon>Bacteroidota</taxon>
        <taxon>Bacteroidia</taxon>
        <taxon>Bacteroidales</taxon>
        <taxon>Tannerellaceae</taxon>
        <taxon>Parabacteroides</taxon>
    </lineage>
</organism>
<protein>
    <recommendedName>
        <fullName evidence="3">Glycosyltransferase 2-like domain-containing protein</fullName>
    </recommendedName>
</protein>
<dbReference type="RefSeq" id="WP_046147800.1">
    <property type="nucleotide sequence ID" value="NZ_KQ033914.1"/>
</dbReference>
<evidence type="ECO:0000313" key="5">
    <source>
        <dbReference type="Proteomes" id="UP000033047"/>
    </source>
</evidence>
<keyword evidence="2" id="KW-0812">Transmembrane</keyword>
<dbReference type="Pfam" id="PF00535">
    <property type="entry name" value="Glycos_transf_2"/>
    <property type="match status" value="1"/>
</dbReference>
<feature type="domain" description="Glycosyltransferase 2-like" evidence="3">
    <location>
        <begin position="55"/>
        <end position="176"/>
    </location>
</feature>
<feature type="transmembrane region" description="Helical" evidence="2">
    <location>
        <begin position="353"/>
        <end position="371"/>
    </location>
</feature>
<evidence type="ECO:0000259" key="3">
    <source>
        <dbReference type="Pfam" id="PF00535"/>
    </source>
</evidence>
<dbReference type="AlphaFoldDB" id="A0A0F5IJ69"/>
<dbReference type="Gene3D" id="3.90.550.10">
    <property type="entry name" value="Spore Coat Polysaccharide Biosynthesis Protein SpsA, Chain A"/>
    <property type="match status" value="1"/>
</dbReference>
<evidence type="ECO:0000256" key="2">
    <source>
        <dbReference type="SAM" id="Phobius"/>
    </source>
</evidence>
<name>A0A0F5IJ69_9BACT</name>
<evidence type="ECO:0000256" key="1">
    <source>
        <dbReference type="ARBA" id="ARBA00038494"/>
    </source>
</evidence>
<feature type="transmembrane region" description="Helical" evidence="2">
    <location>
        <begin position="12"/>
        <end position="34"/>
    </location>
</feature>
<dbReference type="PATRIC" id="fig|927665.4.peg.4980"/>
<dbReference type="HOGENOM" id="CLU_055604_0_1_10"/>
<reference evidence="4 5" key="1">
    <citation type="submission" date="2013-04" db="EMBL/GenBank/DDBJ databases">
        <title>The Genome Sequence of Parabacteroides goldsteinii DSM 19448.</title>
        <authorList>
            <consortium name="The Broad Institute Genomics Platform"/>
            <person name="Earl A."/>
            <person name="Ward D."/>
            <person name="Feldgarden M."/>
            <person name="Gevers D."/>
            <person name="Martens E."/>
            <person name="Sakamoto M."/>
            <person name="Benno Y."/>
            <person name="Song Y."/>
            <person name="Liu C."/>
            <person name="Lee J."/>
            <person name="Bolanos M."/>
            <person name="Vaisanen M.L."/>
            <person name="Finegold S.M."/>
            <person name="Walker B."/>
            <person name="Young S."/>
            <person name="Zeng Q."/>
            <person name="Gargeya S."/>
            <person name="Fitzgerald M."/>
            <person name="Haas B."/>
            <person name="Abouelleil A."/>
            <person name="Allen A.W."/>
            <person name="Alvarado L."/>
            <person name="Arachchi H.M."/>
            <person name="Berlin A.M."/>
            <person name="Chapman S.B."/>
            <person name="Gainer-Dewar J."/>
            <person name="Goldberg J."/>
            <person name="Griggs A."/>
            <person name="Gujja S."/>
            <person name="Hansen M."/>
            <person name="Howarth C."/>
            <person name="Imamovic A."/>
            <person name="Ireland A."/>
            <person name="Larimer J."/>
            <person name="McCowan C."/>
            <person name="Murphy C."/>
            <person name="Pearson M."/>
            <person name="Poon T.W."/>
            <person name="Priest M."/>
            <person name="Roberts A."/>
            <person name="Saif S."/>
            <person name="Shea T."/>
            <person name="Sisk P."/>
            <person name="Sykes S."/>
            <person name="Wortman J."/>
            <person name="Nusbaum C."/>
            <person name="Birren B."/>
        </authorList>
    </citation>
    <scope>NUCLEOTIDE SEQUENCE [LARGE SCALE GENOMIC DNA]</scope>
    <source>
        <strain evidence="4 5">DSM 19448</strain>
    </source>
</reference>
<dbReference type="PANTHER" id="PTHR43630">
    <property type="entry name" value="POLY-BETA-1,6-N-ACETYL-D-GLUCOSAMINE SYNTHASE"/>
    <property type="match status" value="1"/>
</dbReference>